<dbReference type="SUPFAM" id="SSF52540">
    <property type="entry name" value="P-loop containing nucleoside triphosphate hydrolases"/>
    <property type="match status" value="1"/>
</dbReference>
<evidence type="ECO:0000313" key="3">
    <source>
        <dbReference type="Proteomes" id="UP000015527"/>
    </source>
</evidence>
<organism evidence="2 3">
    <name type="scientific">Novosphingobium lindaniclasticum LE124</name>
    <dbReference type="NCBI Taxonomy" id="1096930"/>
    <lineage>
        <taxon>Bacteria</taxon>
        <taxon>Pseudomonadati</taxon>
        <taxon>Pseudomonadota</taxon>
        <taxon>Alphaproteobacteria</taxon>
        <taxon>Sphingomonadales</taxon>
        <taxon>Sphingomonadaceae</taxon>
        <taxon>Novosphingobium</taxon>
    </lineage>
</organism>
<dbReference type="eggNOG" id="ENOG5032YXB">
    <property type="taxonomic scope" value="Bacteria"/>
</dbReference>
<dbReference type="AlphaFoldDB" id="T0HZK9"/>
<evidence type="ECO:0000313" key="2">
    <source>
        <dbReference type="EMBL" id="EQB18537.1"/>
    </source>
</evidence>
<dbReference type="Proteomes" id="UP000015527">
    <property type="component" value="Unassembled WGS sequence"/>
</dbReference>
<sequence>MLQNALFARRDLGFERLENDRYHIKLDFVKQGAFDDLPPNRVESYRRRSREAQERGHTLVVSHERLSGYPASGGFDAKLIADRVKNCLPDARILVFVREQRSMIFSFYLQYISDGGSLSFRRLTTPLQWTLHRQPEFDFRSFAYAQCIAYYRQLFGADNVLVLPYEALRSEPQRIAREIAQFCGQDPSRIPHDIFGAPTNEGMPILMQALRRPLNALFNRNQLSPQAPIRFPPFDRYYRKLRPLFALGRLIDGPLRRRLERRIEQAVGDRYAESNQQLQRMTRYDLRRLGYSLPNPAAPLAEPASCGSAAASAKRARPSFHARGSQIA</sequence>
<dbReference type="Pfam" id="PF13469">
    <property type="entry name" value="Sulfotransfer_3"/>
    <property type="match status" value="1"/>
</dbReference>
<dbReference type="Gene3D" id="3.40.50.300">
    <property type="entry name" value="P-loop containing nucleotide triphosphate hydrolases"/>
    <property type="match status" value="1"/>
</dbReference>
<dbReference type="PATRIC" id="fig|1096930.3.peg.848"/>
<dbReference type="InterPro" id="IPR027417">
    <property type="entry name" value="P-loop_NTPase"/>
</dbReference>
<name>T0HZK9_9SPHN</name>
<evidence type="ECO:0000256" key="1">
    <source>
        <dbReference type="SAM" id="MobiDB-lite"/>
    </source>
</evidence>
<feature type="compositionally biased region" description="Low complexity" evidence="1">
    <location>
        <begin position="300"/>
        <end position="313"/>
    </location>
</feature>
<feature type="region of interest" description="Disordered" evidence="1">
    <location>
        <begin position="300"/>
        <end position="328"/>
    </location>
</feature>
<gene>
    <name evidence="2" type="ORF">L284_04315</name>
</gene>
<proteinExistence type="predicted"/>
<accession>T0HZK9</accession>
<evidence type="ECO:0008006" key="4">
    <source>
        <dbReference type="Google" id="ProtNLM"/>
    </source>
</evidence>
<protein>
    <recommendedName>
        <fullName evidence="4">Sulfotransferase domain-containing protein</fullName>
    </recommendedName>
</protein>
<comment type="caution">
    <text evidence="2">The sequence shown here is derived from an EMBL/GenBank/DDBJ whole genome shotgun (WGS) entry which is preliminary data.</text>
</comment>
<reference evidence="2 3" key="1">
    <citation type="journal article" date="2013" name="Genome Announc.">
        <title>Genome Sequence of Novosphingobium lindaniclasticum LE124T, Isolated from a Hexachlorocyclohexane Dumpsite.</title>
        <authorList>
            <person name="Saxena A."/>
            <person name="Nayyar N."/>
            <person name="Sangwan N."/>
            <person name="Kumari R."/>
            <person name="Khurana J.P."/>
            <person name="Lal R."/>
        </authorList>
    </citation>
    <scope>NUCLEOTIDE SEQUENCE [LARGE SCALE GENOMIC DNA]</scope>
    <source>
        <strain evidence="2 3">LE124</strain>
    </source>
</reference>
<keyword evidence="3" id="KW-1185">Reference proteome</keyword>
<dbReference type="EMBL" id="ATHL01000038">
    <property type="protein sequence ID" value="EQB18537.1"/>
    <property type="molecule type" value="Genomic_DNA"/>
</dbReference>